<organism evidence="1">
    <name type="scientific">Arundo donax</name>
    <name type="common">Giant reed</name>
    <name type="synonym">Donax arundinaceus</name>
    <dbReference type="NCBI Taxonomy" id="35708"/>
    <lineage>
        <taxon>Eukaryota</taxon>
        <taxon>Viridiplantae</taxon>
        <taxon>Streptophyta</taxon>
        <taxon>Embryophyta</taxon>
        <taxon>Tracheophyta</taxon>
        <taxon>Spermatophyta</taxon>
        <taxon>Magnoliopsida</taxon>
        <taxon>Liliopsida</taxon>
        <taxon>Poales</taxon>
        <taxon>Poaceae</taxon>
        <taxon>PACMAD clade</taxon>
        <taxon>Arundinoideae</taxon>
        <taxon>Arundineae</taxon>
        <taxon>Arundo</taxon>
    </lineage>
</organism>
<dbReference type="EMBL" id="GBRH01214146">
    <property type="protein sequence ID" value="JAD83749.1"/>
    <property type="molecule type" value="Transcribed_RNA"/>
</dbReference>
<sequence length="129" mass="13530">MFCVDWSMGTVFSESDASFSSSFLLAQAAILVLPSCVPRSIISLLVFVCRSCSLNSALLHSPWLITAPTALGPNVLRGVVGREQFGLVALTGVPVRDGSWLAIGVISVPISLIDTDRTVDGGGMHVVAL</sequence>
<dbReference type="AlphaFoldDB" id="A0A0A9D587"/>
<evidence type="ECO:0000313" key="1">
    <source>
        <dbReference type="EMBL" id="JAD83749.1"/>
    </source>
</evidence>
<name>A0A0A9D587_ARUDO</name>
<accession>A0A0A9D587</accession>
<proteinExistence type="predicted"/>
<reference evidence="1" key="1">
    <citation type="submission" date="2014-09" db="EMBL/GenBank/DDBJ databases">
        <authorList>
            <person name="Magalhaes I.L.F."/>
            <person name="Oliveira U."/>
            <person name="Santos F.R."/>
            <person name="Vidigal T.H.D.A."/>
            <person name="Brescovit A.D."/>
            <person name="Santos A.J."/>
        </authorList>
    </citation>
    <scope>NUCLEOTIDE SEQUENCE</scope>
    <source>
        <tissue evidence="1">Shoot tissue taken approximately 20 cm above the soil surface</tissue>
    </source>
</reference>
<protein>
    <submittedName>
        <fullName evidence="1">Uncharacterized protein</fullName>
    </submittedName>
</protein>
<reference evidence="1" key="2">
    <citation type="journal article" date="2015" name="Data Brief">
        <title>Shoot transcriptome of the giant reed, Arundo donax.</title>
        <authorList>
            <person name="Barrero R.A."/>
            <person name="Guerrero F.D."/>
            <person name="Moolhuijzen P."/>
            <person name="Goolsby J.A."/>
            <person name="Tidwell J."/>
            <person name="Bellgard S.E."/>
            <person name="Bellgard M.I."/>
        </authorList>
    </citation>
    <scope>NUCLEOTIDE SEQUENCE</scope>
    <source>
        <tissue evidence="1">Shoot tissue taken approximately 20 cm above the soil surface</tissue>
    </source>
</reference>